<accession>A0A511MKE1</accession>
<evidence type="ECO:0000313" key="3">
    <source>
        <dbReference type="EMBL" id="GEM40911.1"/>
    </source>
</evidence>
<evidence type="ECO:0000256" key="1">
    <source>
        <dbReference type="SAM" id="Coils"/>
    </source>
</evidence>
<evidence type="ECO:0000313" key="4">
    <source>
        <dbReference type="Proteomes" id="UP000321424"/>
    </source>
</evidence>
<feature type="transmembrane region" description="Helical" evidence="2">
    <location>
        <begin position="47"/>
        <end position="69"/>
    </location>
</feature>
<keyword evidence="1" id="KW-0175">Coiled coil</keyword>
<dbReference type="AlphaFoldDB" id="A0A511MKE1"/>
<dbReference type="Proteomes" id="UP000321424">
    <property type="component" value="Unassembled WGS sequence"/>
</dbReference>
<keyword evidence="2" id="KW-1133">Transmembrane helix</keyword>
<proteinExistence type="predicted"/>
<protein>
    <submittedName>
        <fullName evidence="3">Uncharacterized protein</fullName>
    </submittedName>
</protein>
<comment type="caution">
    <text evidence="3">The sequence shown here is derived from an EMBL/GenBank/DDBJ whole genome shotgun (WGS) entry which is preliminary data.</text>
</comment>
<feature type="coiled-coil region" evidence="1">
    <location>
        <begin position="82"/>
        <end position="109"/>
    </location>
</feature>
<keyword evidence="2" id="KW-0812">Transmembrane</keyword>
<keyword evidence="2" id="KW-0472">Membrane</keyword>
<keyword evidence="4" id="KW-1185">Reference proteome</keyword>
<organism evidence="3 4">
    <name type="scientific">Nocardia ninae NBRC 108245</name>
    <dbReference type="NCBI Taxonomy" id="1210091"/>
    <lineage>
        <taxon>Bacteria</taxon>
        <taxon>Bacillati</taxon>
        <taxon>Actinomycetota</taxon>
        <taxon>Actinomycetes</taxon>
        <taxon>Mycobacteriales</taxon>
        <taxon>Nocardiaceae</taxon>
        <taxon>Nocardia</taxon>
    </lineage>
</organism>
<dbReference type="EMBL" id="BJXA01000043">
    <property type="protein sequence ID" value="GEM40911.1"/>
    <property type="molecule type" value="Genomic_DNA"/>
</dbReference>
<gene>
    <name evidence="3" type="ORF">NN4_54300</name>
</gene>
<sequence length="112" mass="12549">MRIEITGVDVLLGFLVSLLTFIATALIGGKSAYTLFIERWGVDPGQFYALFIFSAFIALLLSAALFGCVRVATLLQRPHQLAREHADRISELERSVKNLERSVKKNKNGRRI</sequence>
<evidence type="ECO:0000256" key="2">
    <source>
        <dbReference type="SAM" id="Phobius"/>
    </source>
</evidence>
<feature type="transmembrane region" description="Helical" evidence="2">
    <location>
        <begin position="7"/>
        <end position="27"/>
    </location>
</feature>
<reference evidence="3 4" key="1">
    <citation type="submission" date="2019-07" db="EMBL/GenBank/DDBJ databases">
        <title>Whole genome shotgun sequence of Nocardia ninae NBRC 108245.</title>
        <authorList>
            <person name="Hosoyama A."/>
            <person name="Uohara A."/>
            <person name="Ohji S."/>
            <person name="Ichikawa N."/>
        </authorList>
    </citation>
    <scope>NUCLEOTIDE SEQUENCE [LARGE SCALE GENOMIC DNA]</scope>
    <source>
        <strain evidence="3 4">NBRC 108245</strain>
    </source>
</reference>
<name>A0A511MKE1_9NOCA</name>